<feature type="compositionally biased region" description="Polar residues" evidence="3">
    <location>
        <begin position="31"/>
        <end position="41"/>
    </location>
</feature>
<sequence>MAEERKLPFGITSIMPSTAQTIADSKVTGFTIGSQKRTNPFQKHKEEAEMKRRKEAEEAEKVLEEFTASFDVDNSKQNRKFVKGKSTFVPTVSVFGQEDDDEEENEAEKEAAAKGKAAQKPPGFIQASTTATTASVATTLAKSPAKVAQEQEGTIYIRDAKARRKKEMDDHLEAIKRAQAEREERGTNKPGRPAAAEYKMGSRDTGDLSTSNLYVGNLHPTVNEEQLCMEFGICGPIASVKVMWPRTQEEIDRGCNIGFVNFMERTDAARALRELEGKEIIGFPIKLGWSKAAPIPAEPLFVHKDYKSPQKAAKVQVRKTIPPSSTDIIVAKPTDLKTLVTIHRVVEKVLINGADFEDVLIEKELRNPSFAFLINLKSPESIYYRWRLYSMKQGDTATRWRTEPFKMVEGGPMWVPPLMTFTDEIMEEDQRLLEAHEDEFEKAIVRGTLSRGERGFFEAQLRMITSKRRSVGRAMLFCMQHAEAADEIVDILVGAMILSTTSQQVRMARLYLISDILHNSSIPLPNVWKLRSALEVKLPVMFEGLNAIYLQIDARMKAEQFRRQITGVLGVWENWIVFPQHYIAHLGNLLVRKDVGAGAGEAGQQHHSSGDSPTPSTNAGLGRLSTLETVEAGDGDIDGEPMGDDNNGDEDLDGVPLDDDLDGVPMDDDDLDGVPL</sequence>
<dbReference type="SUPFAM" id="SSF48464">
    <property type="entry name" value="ENTH/VHS domain"/>
    <property type="match status" value="1"/>
</dbReference>
<dbReference type="InterPro" id="IPR000061">
    <property type="entry name" value="Surp"/>
</dbReference>
<organism evidence="7 8">
    <name type="scientific">Linnemannia gamsii</name>
    <dbReference type="NCBI Taxonomy" id="64522"/>
    <lineage>
        <taxon>Eukaryota</taxon>
        <taxon>Fungi</taxon>
        <taxon>Fungi incertae sedis</taxon>
        <taxon>Mucoromycota</taxon>
        <taxon>Mortierellomycotina</taxon>
        <taxon>Mortierellomycetes</taxon>
        <taxon>Mortierellales</taxon>
        <taxon>Mortierellaceae</taxon>
        <taxon>Linnemannia</taxon>
    </lineage>
</organism>
<feature type="domain" description="CID" evidence="6">
    <location>
        <begin position="449"/>
        <end position="594"/>
    </location>
</feature>
<protein>
    <submittedName>
        <fullName evidence="7">U2 snRNP-associated SURP domain-containing protein</fullName>
    </submittedName>
</protein>
<dbReference type="SUPFAM" id="SSF54928">
    <property type="entry name" value="RNA-binding domain, RBD"/>
    <property type="match status" value="1"/>
</dbReference>
<dbReference type="SMART" id="SM00648">
    <property type="entry name" value="SWAP"/>
    <property type="match status" value="1"/>
</dbReference>
<feature type="compositionally biased region" description="Polar residues" evidence="3">
    <location>
        <begin position="605"/>
        <end position="619"/>
    </location>
</feature>
<dbReference type="SUPFAM" id="SSF109905">
    <property type="entry name" value="Surp module (SWAP domain)"/>
    <property type="match status" value="1"/>
</dbReference>
<dbReference type="Pfam" id="PF01805">
    <property type="entry name" value="Surp"/>
    <property type="match status" value="1"/>
</dbReference>
<feature type="compositionally biased region" description="Basic and acidic residues" evidence="3">
    <location>
        <begin position="178"/>
        <end position="187"/>
    </location>
</feature>
<dbReference type="Proteomes" id="UP001194696">
    <property type="component" value="Unassembled WGS sequence"/>
</dbReference>
<evidence type="ECO:0000313" key="8">
    <source>
        <dbReference type="Proteomes" id="UP001194696"/>
    </source>
</evidence>
<evidence type="ECO:0000313" key="7">
    <source>
        <dbReference type="EMBL" id="KAG0294975.1"/>
    </source>
</evidence>
<accession>A0ABQ7KAN9</accession>
<reference evidence="7 8" key="1">
    <citation type="journal article" date="2020" name="Fungal Divers.">
        <title>Resolving the Mortierellaceae phylogeny through synthesis of multi-gene phylogenetics and phylogenomics.</title>
        <authorList>
            <person name="Vandepol N."/>
            <person name="Liber J."/>
            <person name="Desiro A."/>
            <person name="Na H."/>
            <person name="Kennedy M."/>
            <person name="Barry K."/>
            <person name="Grigoriev I.V."/>
            <person name="Miller A.N."/>
            <person name="O'Donnell K."/>
            <person name="Stajich J.E."/>
            <person name="Bonito G."/>
        </authorList>
    </citation>
    <scope>NUCLEOTIDE SEQUENCE [LARGE SCALE GENOMIC DNA]</scope>
    <source>
        <strain evidence="7 8">AD045</strain>
    </source>
</reference>
<dbReference type="InterPro" id="IPR051485">
    <property type="entry name" value="SR-CTD_assoc_factor"/>
</dbReference>
<dbReference type="InterPro" id="IPR008942">
    <property type="entry name" value="ENTH_VHS"/>
</dbReference>
<keyword evidence="8" id="KW-1185">Reference proteome</keyword>
<dbReference type="InterPro" id="IPR006569">
    <property type="entry name" value="CID_dom"/>
</dbReference>
<feature type="compositionally biased region" description="Basic and acidic residues" evidence="3">
    <location>
        <begin position="43"/>
        <end position="54"/>
    </location>
</feature>
<name>A0ABQ7KAN9_9FUNG</name>
<evidence type="ECO:0000259" key="4">
    <source>
        <dbReference type="PROSITE" id="PS50102"/>
    </source>
</evidence>
<evidence type="ECO:0000256" key="1">
    <source>
        <dbReference type="ARBA" id="ARBA00022884"/>
    </source>
</evidence>
<dbReference type="InterPro" id="IPR035979">
    <property type="entry name" value="RBD_domain_sf"/>
</dbReference>
<dbReference type="InterPro" id="IPR035967">
    <property type="entry name" value="SWAP/Surp_sf"/>
</dbReference>
<dbReference type="Gene3D" id="1.10.10.790">
    <property type="entry name" value="Surp module"/>
    <property type="match status" value="1"/>
</dbReference>
<dbReference type="SMART" id="SM00582">
    <property type="entry name" value="RPR"/>
    <property type="match status" value="1"/>
</dbReference>
<feature type="region of interest" description="Disordered" evidence="3">
    <location>
        <begin position="600"/>
        <end position="676"/>
    </location>
</feature>
<feature type="compositionally biased region" description="Acidic residues" evidence="3">
    <location>
        <begin position="631"/>
        <end position="676"/>
    </location>
</feature>
<dbReference type="SMART" id="SM00360">
    <property type="entry name" value="RRM"/>
    <property type="match status" value="1"/>
</dbReference>
<feature type="domain" description="RRM" evidence="4">
    <location>
        <begin position="211"/>
        <end position="292"/>
    </location>
</feature>
<dbReference type="PANTHER" id="PTHR23140">
    <property type="entry name" value="RNA PROCESSING PROTEIN LD23810P"/>
    <property type="match status" value="1"/>
</dbReference>
<dbReference type="Pfam" id="PF04818">
    <property type="entry name" value="CID"/>
    <property type="match status" value="1"/>
</dbReference>
<feature type="region of interest" description="Disordered" evidence="3">
    <location>
        <begin position="178"/>
        <end position="204"/>
    </location>
</feature>
<dbReference type="Gene3D" id="3.30.70.330">
    <property type="match status" value="1"/>
</dbReference>
<dbReference type="PROSITE" id="PS50128">
    <property type="entry name" value="SURP"/>
    <property type="match status" value="1"/>
</dbReference>
<dbReference type="PROSITE" id="PS50102">
    <property type="entry name" value="RRM"/>
    <property type="match status" value="1"/>
</dbReference>
<comment type="caution">
    <text evidence="7">The sequence shown here is derived from an EMBL/GenBank/DDBJ whole genome shotgun (WGS) entry which is preliminary data.</text>
</comment>
<keyword evidence="1 2" id="KW-0694">RNA-binding</keyword>
<dbReference type="Pfam" id="PF00076">
    <property type="entry name" value="RRM_1"/>
    <property type="match status" value="1"/>
</dbReference>
<dbReference type="PANTHER" id="PTHR23140:SF0">
    <property type="entry name" value="U2 SNRNP-ASSOCIATED SURP MOTIF-CONTAINING PROTEIN"/>
    <property type="match status" value="1"/>
</dbReference>
<evidence type="ECO:0000256" key="3">
    <source>
        <dbReference type="SAM" id="MobiDB-lite"/>
    </source>
</evidence>
<gene>
    <name evidence="7" type="primary">U2SURP</name>
    <name evidence="7" type="ORF">BGZ96_000113</name>
</gene>
<evidence type="ECO:0000256" key="2">
    <source>
        <dbReference type="PROSITE-ProRule" id="PRU00176"/>
    </source>
</evidence>
<dbReference type="InterPro" id="IPR000504">
    <property type="entry name" value="RRM_dom"/>
</dbReference>
<dbReference type="PROSITE" id="PS51391">
    <property type="entry name" value="CID"/>
    <property type="match status" value="1"/>
</dbReference>
<dbReference type="Gene3D" id="1.25.40.90">
    <property type="match status" value="1"/>
</dbReference>
<feature type="region of interest" description="Disordered" evidence="3">
    <location>
        <begin position="31"/>
        <end position="54"/>
    </location>
</feature>
<dbReference type="InterPro" id="IPR012677">
    <property type="entry name" value="Nucleotide-bd_a/b_plait_sf"/>
</dbReference>
<dbReference type="EMBL" id="JAAAIM010000100">
    <property type="protein sequence ID" value="KAG0294975.1"/>
    <property type="molecule type" value="Genomic_DNA"/>
</dbReference>
<feature type="region of interest" description="Disordered" evidence="3">
    <location>
        <begin position="93"/>
        <end position="122"/>
    </location>
</feature>
<feature type="compositionally biased region" description="Acidic residues" evidence="3">
    <location>
        <begin position="97"/>
        <end position="107"/>
    </location>
</feature>
<proteinExistence type="predicted"/>
<feature type="domain" description="SURP motif" evidence="5">
    <location>
        <begin position="341"/>
        <end position="384"/>
    </location>
</feature>
<evidence type="ECO:0000259" key="5">
    <source>
        <dbReference type="PROSITE" id="PS50128"/>
    </source>
</evidence>
<evidence type="ECO:0000259" key="6">
    <source>
        <dbReference type="PROSITE" id="PS51391"/>
    </source>
</evidence>